<dbReference type="AlphaFoldDB" id="A0A318H938"/>
<evidence type="ECO:0000313" key="4">
    <source>
        <dbReference type="Proteomes" id="UP000247781"/>
    </source>
</evidence>
<sequence length="215" mass="21643">MAQANLRVAAGVGVAAAFLLAVGPSAAVAIADPGGSHSGRSDKHDSSDSRGGSDWSKDNVTSSIRGSQKSSVTADSPRTKVGSGRDAGTSVQRSGPDFSPDPAGSFQPPKVTFGDGRSPGVQATDPEPRWRGGGAEPAPPPPPPATEVVDIAPPPSTNRTPKPPVIRQLIVAPAAELTDPLWGVAGLLLIPAAGAILGYRQARGAHAAAELGRHP</sequence>
<keyword evidence="4" id="KW-1185">Reference proteome</keyword>
<proteinExistence type="predicted"/>
<reference evidence="3 4" key="2">
    <citation type="submission" date="2018-06" db="EMBL/GenBank/DDBJ databases">
        <title>Sequencing of bacterial isolates from soil warming experiment in Harvard Forest, Massachusetts, USA.</title>
        <authorList>
            <person name="Deangelis K.PhD."/>
        </authorList>
    </citation>
    <scope>NUCLEOTIDE SEQUENCE [LARGE SCALE GENOMIC DNA]</scope>
    <source>
        <strain evidence="3 4">GAS496</strain>
    </source>
</reference>
<feature type="compositionally biased region" description="Basic and acidic residues" evidence="1">
    <location>
        <begin position="39"/>
        <end position="48"/>
    </location>
</feature>
<reference evidence="4" key="1">
    <citation type="submission" date="2018-05" db="EMBL/GenBank/DDBJ databases">
        <authorList>
            <person name="Deangelis K."/>
            <person name="Huntemann M."/>
            <person name="Clum A."/>
            <person name="Pillay M."/>
            <person name="Palaniappan K."/>
            <person name="Varghese N."/>
            <person name="Mikhailova N."/>
            <person name="Stamatis D."/>
            <person name="Reddy T."/>
            <person name="Daum C."/>
            <person name="Shapiro N."/>
            <person name="Ivanova N."/>
            <person name="Kyrpides N."/>
            <person name="Woyke T."/>
        </authorList>
    </citation>
    <scope>NUCLEOTIDE SEQUENCE [LARGE SCALE GENOMIC DNA]</scope>
    <source>
        <strain evidence="4">GAS496</strain>
    </source>
</reference>
<dbReference type="Proteomes" id="UP000247781">
    <property type="component" value="Unassembled WGS sequence"/>
</dbReference>
<dbReference type="OrthoDB" id="4641850at2"/>
<evidence type="ECO:0000313" key="3">
    <source>
        <dbReference type="EMBL" id="PXX02427.1"/>
    </source>
</evidence>
<feature type="region of interest" description="Disordered" evidence="1">
    <location>
        <begin position="29"/>
        <end position="163"/>
    </location>
</feature>
<dbReference type="EMBL" id="QJJU01000025">
    <property type="protein sequence ID" value="PXX02427.1"/>
    <property type="molecule type" value="Genomic_DNA"/>
</dbReference>
<feature type="chain" id="PRO_5039245076" evidence="2">
    <location>
        <begin position="32"/>
        <end position="215"/>
    </location>
</feature>
<dbReference type="RefSeq" id="WP_110319235.1">
    <property type="nucleotide sequence ID" value="NZ_QJJU01000025.1"/>
</dbReference>
<feature type="compositionally biased region" description="Pro residues" evidence="1">
    <location>
        <begin position="152"/>
        <end position="163"/>
    </location>
</feature>
<feature type="signal peptide" evidence="2">
    <location>
        <begin position="1"/>
        <end position="31"/>
    </location>
</feature>
<keyword evidence="2" id="KW-0732">Signal</keyword>
<evidence type="ECO:0000256" key="1">
    <source>
        <dbReference type="SAM" id="MobiDB-lite"/>
    </source>
</evidence>
<evidence type="ECO:0000256" key="2">
    <source>
        <dbReference type="SAM" id="SignalP"/>
    </source>
</evidence>
<gene>
    <name evidence="3" type="ORF">C8E89_12589</name>
</gene>
<protein>
    <submittedName>
        <fullName evidence="3">Uncharacterized protein</fullName>
    </submittedName>
</protein>
<name>A0A318H938_9MYCO</name>
<feature type="compositionally biased region" description="Polar residues" evidence="1">
    <location>
        <begin position="59"/>
        <end position="76"/>
    </location>
</feature>
<comment type="caution">
    <text evidence="3">The sequence shown here is derived from an EMBL/GenBank/DDBJ whole genome shotgun (WGS) entry which is preliminary data.</text>
</comment>
<accession>A0A318H938</accession>
<organism evidence="3 4">
    <name type="scientific">Mycolicibacterium moriokaense</name>
    <dbReference type="NCBI Taxonomy" id="39691"/>
    <lineage>
        <taxon>Bacteria</taxon>
        <taxon>Bacillati</taxon>
        <taxon>Actinomycetota</taxon>
        <taxon>Actinomycetes</taxon>
        <taxon>Mycobacteriales</taxon>
        <taxon>Mycobacteriaceae</taxon>
        <taxon>Mycolicibacterium</taxon>
    </lineage>
</organism>